<dbReference type="Proteomes" id="UP000292957">
    <property type="component" value="Unassembled WGS sequence"/>
</dbReference>
<keyword evidence="1" id="KW-0812">Transmembrane</keyword>
<dbReference type="EMBL" id="ML143430">
    <property type="protein sequence ID" value="TBU27637.1"/>
    <property type="molecule type" value="Genomic_DNA"/>
</dbReference>
<keyword evidence="1" id="KW-0472">Membrane</keyword>
<feature type="transmembrane region" description="Helical" evidence="1">
    <location>
        <begin position="125"/>
        <end position="145"/>
    </location>
</feature>
<name>A0A4Q9MKV5_9APHY</name>
<keyword evidence="1" id="KW-1133">Transmembrane helix</keyword>
<feature type="transmembrane region" description="Helical" evidence="1">
    <location>
        <begin position="157"/>
        <end position="175"/>
    </location>
</feature>
<dbReference type="AlphaFoldDB" id="A0A4Q9MKV5"/>
<feature type="transmembrane region" description="Helical" evidence="1">
    <location>
        <begin position="67"/>
        <end position="86"/>
    </location>
</feature>
<sequence>MLQNRTDLSANSDGYALHIATFYSSRLNKKLLEAALSAFLFGVLNLLTGAAIYCLIRRGMHNLAPKLLIGCALLLYLSTAMYWASIMQSIAGDNAFLDLATKTLVSDSVLPSSMSRTVALQKNNLVINIALIINNIIGDAIVWWRVWIIWRQSPVRYVGPILISATLALAIAANLPGSTTTLRGGYYVVNVWDLLAAASSFAMNAIAVSLIGYRTW</sequence>
<feature type="transmembrane region" description="Helical" evidence="1">
    <location>
        <begin position="34"/>
        <end position="55"/>
    </location>
</feature>
<proteinExistence type="predicted"/>
<evidence type="ECO:0000313" key="2">
    <source>
        <dbReference type="EMBL" id="TBU27637.1"/>
    </source>
</evidence>
<feature type="transmembrane region" description="Helical" evidence="1">
    <location>
        <begin position="195"/>
        <end position="213"/>
    </location>
</feature>
<protein>
    <submittedName>
        <fullName evidence="2">Uncharacterized protein</fullName>
    </submittedName>
</protein>
<gene>
    <name evidence="2" type="ORF">BD311DRAFT_778843</name>
</gene>
<reference evidence="2" key="1">
    <citation type="submission" date="2019-01" db="EMBL/GenBank/DDBJ databases">
        <title>Draft genome sequences of three monokaryotic isolates of the white-rot basidiomycete fungus Dichomitus squalens.</title>
        <authorList>
            <consortium name="DOE Joint Genome Institute"/>
            <person name="Lopez S.C."/>
            <person name="Andreopoulos B."/>
            <person name="Pangilinan J."/>
            <person name="Lipzen A."/>
            <person name="Riley R."/>
            <person name="Ahrendt S."/>
            <person name="Ng V."/>
            <person name="Barry K."/>
            <person name="Daum C."/>
            <person name="Grigoriev I.V."/>
            <person name="Hilden K.S."/>
            <person name="Makela M.R."/>
            <person name="de Vries R.P."/>
        </authorList>
    </citation>
    <scope>NUCLEOTIDE SEQUENCE [LARGE SCALE GENOMIC DNA]</scope>
    <source>
        <strain evidence="2">OM18370.1</strain>
    </source>
</reference>
<evidence type="ECO:0000256" key="1">
    <source>
        <dbReference type="SAM" id="Phobius"/>
    </source>
</evidence>
<accession>A0A4Q9MKV5</accession>
<organism evidence="2">
    <name type="scientific">Dichomitus squalens</name>
    <dbReference type="NCBI Taxonomy" id="114155"/>
    <lineage>
        <taxon>Eukaryota</taxon>
        <taxon>Fungi</taxon>
        <taxon>Dikarya</taxon>
        <taxon>Basidiomycota</taxon>
        <taxon>Agaricomycotina</taxon>
        <taxon>Agaricomycetes</taxon>
        <taxon>Polyporales</taxon>
        <taxon>Polyporaceae</taxon>
        <taxon>Dichomitus</taxon>
    </lineage>
</organism>